<feature type="domain" description="HYR-like" evidence="1">
    <location>
        <begin position="428"/>
        <end position="497"/>
    </location>
</feature>
<dbReference type="PANTHER" id="PTHR24273:SF32">
    <property type="entry name" value="HYALIN"/>
    <property type="match status" value="1"/>
</dbReference>
<proteinExistence type="predicted"/>
<organism evidence="2 3">
    <name type="scientific">Tenacibaculum lutimaris</name>
    <dbReference type="NCBI Taxonomy" id="285258"/>
    <lineage>
        <taxon>Bacteria</taxon>
        <taxon>Pseudomonadati</taxon>
        <taxon>Bacteroidota</taxon>
        <taxon>Flavobacteriia</taxon>
        <taxon>Flavobacteriales</taxon>
        <taxon>Flavobacteriaceae</taxon>
        <taxon>Tenacibaculum</taxon>
    </lineage>
</organism>
<feature type="domain" description="HYR-like" evidence="1">
    <location>
        <begin position="674"/>
        <end position="744"/>
    </location>
</feature>
<evidence type="ECO:0000313" key="3">
    <source>
        <dbReference type="Proteomes" id="UP000285780"/>
    </source>
</evidence>
<feature type="domain" description="HYR-like" evidence="1">
    <location>
        <begin position="511"/>
        <end position="580"/>
    </location>
</feature>
<comment type="caution">
    <text evidence="2">The sequence shown here is derived from an EMBL/GenBank/DDBJ whole genome shotgun (WGS) entry which is preliminary data.</text>
</comment>
<feature type="domain" description="HYR-like" evidence="1">
    <location>
        <begin position="262"/>
        <end position="331"/>
    </location>
</feature>
<dbReference type="InterPro" id="IPR057078">
    <property type="entry name" value="HYR-4C"/>
</dbReference>
<dbReference type="Pfam" id="PF23237">
    <property type="entry name" value="HYR_4C"/>
    <property type="match status" value="6"/>
</dbReference>
<dbReference type="PANTHER" id="PTHR24273">
    <property type="entry name" value="FI04643P-RELATED"/>
    <property type="match status" value="1"/>
</dbReference>
<dbReference type="Pfam" id="PF13585">
    <property type="entry name" value="CHU_C"/>
    <property type="match status" value="1"/>
</dbReference>
<evidence type="ECO:0000259" key="1">
    <source>
        <dbReference type="Pfam" id="PF23237"/>
    </source>
</evidence>
<accession>A0A420E0Q2</accession>
<dbReference type="Proteomes" id="UP000285780">
    <property type="component" value="Unassembled WGS sequence"/>
</dbReference>
<reference evidence="2 3" key="1">
    <citation type="submission" date="2018-09" db="EMBL/GenBank/DDBJ databases">
        <title>Genomic Encyclopedia of Archaeal and Bacterial Type Strains, Phase II (KMG-II): from individual species to whole genera.</title>
        <authorList>
            <person name="Goeker M."/>
        </authorList>
    </citation>
    <scope>NUCLEOTIDE SEQUENCE [LARGE SCALE GENOMIC DNA]</scope>
    <source>
        <strain evidence="2 3">DSM 16505</strain>
    </source>
</reference>
<sequence length="1013" mass="107937">SVECDPSTNAQAFSDWLTSFSGSDSCGTAIVTHNSTGLSDLCGGTGSETVTFTLTDECGNDITKDATFTIIDNTAPVIDETNKNNIDIECGVGDTETTLQDWLDSNAGATATDNCSSVTWTNNYGDDTSVKCDGSYITVTFTATDDCGNFSTTTAGYLIKDETPPTITQQPSDKTVECDGSGNTTELNNWLASNGGATATDDCSIVTWSNNYTDLTYTCSFTGEVEVIFTAKDACGNTINTTAAKFTIEDTVAPEFVETLPAAEITVSCDNIPVMETLTATDNCDASVTVIPSEVTSGDDDACGSEYLITRKWTVSDCSGNTTTHIQVITVEDTTAPEFVETLPAAEITVSCDNIPVMETLTATDNCDTSVTVIPSEVTSGDDDACGSEYLITRKWTVSDCSGNTTTHIQVITVEDTTAPEFVETLPAAEITVSCDNIPVMETLTATDNCDAFVTVIPSEVTSGDDDACGSEYLITRKWTVSDCSGNTTTHIQVITVEDTTAPEFVETLPAAEITVSCDNIPVMETLTATDNCDASVTVIPSEVTSGDDDACGSEYLITRKWTVSDCSGNTTTHIQVVTVEDTTAPEFVEELPADVTVSCDAVPAAVVLTATDNCDTSVTVNYSEEFTGQDDECVSVYAITRTWTVQDCAGNTTSHTQVVTIEDTTAPEFVEELPADVTVSCDAVPAAVVLTATDNCDTSVTVNYSEEFTGQDDECASVYAITRTWEVQDCAGNSTSHTQVITIEDNEAPTLVSTLEDITVECDNVPEVPTLEFTDNCSANVTQTNFEETSTFDGSDSDYTITRTWTVTDDCGNVADFTQYITVTVNTSVTEIADSKCIDDGEINLNDYVANPSEEGSWEVIQGSVRLSDDGSFDPSGLSLGDYVFTYTAPNNGCLTSTKVTININDDCIVLPCGQEDVVISKAVTPNGDSWNEFFEVTGVESCGFIVNVKIFNRWGAQVFESNNYANNWNGVSDGTTFGGAKRLPAGTYYYIVILENSGLKPFTGAIYLGTK</sequence>
<protein>
    <submittedName>
        <fullName evidence="2">Gliding motility-associated-like protein</fullName>
    </submittedName>
</protein>
<keyword evidence="3" id="KW-1185">Reference proteome</keyword>
<name>A0A420E0Q2_9FLAO</name>
<dbReference type="InterPro" id="IPR026341">
    <property type="entry name" value="T9SS_type_B"/>
</dbReference>
<feature type="domain" description="HYR-like" evidence="1">
    <location>
        <begin position="592"/>
        <end position="662"/>
    </location>
</feature>
<dbReference type="AlphaFoldDB" id="A0A420E0Q2"/>
<feature type="non-terminal residue" evidence="2">
    <location>
        <position position="1"/>
    </location>
</feature>
<dbReference type="NCBIfam" id="TIGR04131">
    <property type="entry name" value="Bac_Flav_CTERM"/>
    <property type="match status" value="1"/>
</dbReference>
<feature type="domain" description="HYR-like" evidence="1">
    <location>
        <begin position="345"/>
        <end position="414"/>
    </location>
</feature>
<dbReference type="EMBL" id="RAQM01000008">
    <property type="protein sequence ID" value="RKF03691.1"/>
    <property type="molecule type" value="Genomic_DNA"/>
</dbReference>
<dbReference type="RefSeq" id="WP_147418487.1">
    <property type="nucleotide sequence ID" value="NZ_RAQM01000008.1"/>
</dbReference>
<evidence type="ECO:0000313" key="2">
    <source>
        <dbReference type="EMBL" id="RKF03691.1"/>
    </source>
</evidence>
<gene>
    <name evidence="2" type="ORF">C8N26_1317</name>
</gene>